<dbReference type="SUPFAM" id="SSF48452">
    <property type="entry name" value="TPR-like"/>
    <property type="match status" value="2"/>
</dbReference>
<dbReference type="GO" id="GO:0030014">
    <property type="term" value="C:CCR4-NOT complex"/>
    <property type="evidence" value="ECO:0007669"/>
    <property type="project" value="InterPro"/>
</dbReference>
<dbReference type="InterPro" id="IPR039740">
    <property type="entry name" value="CNOT10"/>
</dbReference>
<dbReference type="GO" id="GO:0006402">
    <property type="term" value="P:mRNA catabolic process"/>
    <property type="evidence" value="ECO:0007669"/>
    <property type="project" value="TreeGrafter"/>
</dbReference>
<dbReference type="GO" id="GO:0017148">
    <property type="term" value="P:negative regulation of translation"/>
    <property type="evidence" value="ECO:0007669"/>
    <property type="project" value="TreeGrafter"/>
</dbReference>
<protein>
    <recommendedName>
        <fullName evidence="5">CCR4-NOT transcription complex subunit 10</fullName>
    </recommendedName>
</protein>
<feature type="region of interest" description="Disordered" evidence="2">
    <location>
        <begin position="207"/>
        <end position="238"/>
    </location>
</feature>
<evidence type="ECO:0000256" key="2">
    <source>
        <dbReference type="SAM" id="MobiDB-lite"/>
    </source>
</evidence>
<dbReference type="InterPro" id="IPR011990">
    <property type="entry name" value="TPR-like_helical_dom_sf"/>
</dbReference>
<feature type="compositionally biased region" description="Low complexity" evidence="2">
    <location>
        <begin position="438"/>
        <end position="461"/>
    </location>
</feature>
<feature type="region of interest" description="Disordered" evidence="2">
    <location>
        <begin position="438"/>
        <end position="468"/>
    </location>
</feature>
<dbReference type="PANTHER" id="PTHR12979">
    <property type="entry name" value="CCR4-NOT TRANSCRIPTION COMPLEX SUBUNIT 10"/>
    <property type="match status" value="1"/>
</dbReference>
<comment type="caution">
    <text evidence="3">The sequence shown here is derived from an EMBL/GenBank/DDBJ whole genome shotgun (WGS) entry which is preliminary data.</text>
</comment>
<comment type="similarity">
    <text evidence="1">Belongs to the CNOT10 family.</text>
</comment>
<accession>A0AAW1P7K9</accession>
<evidence type="ECO:0000313" key="4">
    <source>
        <dbReference type="Proteomes" id="UP001489004"/>
    </source>
</evidence>
<dbReference type="EMBL" id="JALJOR010000018">
    <property type="protein sequence ID" value="KAK9804215.1"/>
    <property type="molecule type" value="Genomic_DNA"/>
</dbReference>
<dbReference type="InterPro" id="IPR019734">
    <property type="entry name" value="TPR_rpt"/>
</dbReference>
<name>A0AAW1P7K9_9CHLO</name>
<dbReference type="AlphaFoldDB" id="A0AAW1P7K9"/>
<reference evidence="3 4" key="1">
    <citation type="journal article" date="2024" name="Nat. Commun.">
        <title>Phylogenomics reveals the evolutionary origins of lichenization in chlorophyte algae.</title>
        <authorList>
            <person name="Puginier C."/>
            <person name="Libourel C."/>
            <person name="Otte J."/>
            <person name="Skaloud P."/>
            <person name="Haon M."/>
            <person name="Grisel S."/>
            <person name="Petersen M."/>
            <person name="Berrin J.G."/>
            <person name="Delaux P.M."/>
            <person name="Dal Grande F."/>
            <person name="Keller J."/>
        </authorList>
    </citation>
    <scope>NUCLEOTIDE SEQUENCE [LARGE SCALE GENOMIC DNA]</scope>
    <source>
        <strain evidence="3 4">SAG 2043</strain>
    </source>
</reference>
<sequence>MSGATQSLAAQAAALWQQHDYKQCITVLKQLQGQNPDDCKVRHNLALAEYHAGGCCQAQQLLAALQAVKNTAETRAKEVAERLQRAASPTASSPAAASGSGKGAASPTKGAAAAAAADVAAASVMHVEDTDASLVTLNMAAIHFQMKQHAAALALLEELYRDIEPISEVAALRVCLLLLEIYLAADQPEKAAGVLGYVEKTYGLTTDRSDDKVSSEQHSDADTAADPDGMSTPKHSTMAAELAKVEGSPGSAALGSGGDAEDLAASFGRSLLLGSQGMLDGRTATQGDRHIKVAGLEVGQLVHIYKARLHLQTHNLKAAKREIKAILAADPTSPQGLSLKAQLEYLRHNYRKAAKLLTAVPTASRDSPPTASNASTSGSGPPQPQPPADPAAAAMSRVTMLCNMGAVQHSQGKHHTAALCFSTALKAAADAVAAGSAEFSDSQQGSGRQSQSVAGSSTSSQNADQDQRLPLPVFARDVRLQVVYNAGLQALMLRRYASGLQCFEEASAAFYNRPLLWLRMADKEQKSASGAVAASVAAAKLERRRELATILAATLANLAPSAGSAGSVGTSRAASPAVVVELTGPAARRDLLVNLASVYALQGDLVQAQQAAAKAATLDPACPQALLMLVYVELSRGNTGSALQLLKQQRMAV</sequence>
<dbReference type="PANTHER" id="PTHR12979:SF5">
    <property type="entry name" value="CCR4-NOT TRANSCRIPTION COMPLEX SUBUNIT 10"/>
    <property type="match status" value="1"/>
</dbReference>
<organism evidence="3 4">
    <name type="scientific">[Myrmecia] bisecta</name>
    <dbReference type="NCBI Taxonomy" id="41462"/>
    <lineage>
        <taxon>Eukaryota</taxon>
        <taxon>Viridiplantae</taxon>
        <taxon>Chlorophyta</taxon>
        <taxon>core chlorophytes</taxon>
        <taxon>Trebouxiophyceae</taxon>
        <taxon>Trebouxiales</taxon>
        <taxon>Trebouxiaceae</taxon>
        <taxon>Myrmecia</taxon>
    </lineage>
</organism>
<proteinExistence type="inferred from homology"/>
<gene>
    <name evidence="3" type="ORF">WJX72_001596</name>
</gene>
<dbReference type="SMART" id="SM00028">
    <property type="entry name" value="TPR"/>
    <property type="match status" value="4"/>
</dbReference>
<feature type="compositionally biased region" description="Polar residues" evidence="2">
    <location>
        <begin position="364"/>
        <end position="380"/>
    </location>
</feature>
<evidence type="ECO:0000256" key="1">
    <source>
        <dbReference type="ARBA" id="ARBA00010080"/>
    </source>
</evidence>
<feature type="compositionally biased region" description="Low complexity" evidence="2">
    <location>
        <begin position="86"/>
        <end position="104"/>
    </location>
</feature>
<evidence type="ECO:0008006" key="5">
    <source>
        <dbReference type="Google" id="ProtNLM"/>
    </source>
</evidence>
<evidence type="ECO:0000313" key="3">
    <source>
        <dbReference type="EMBL" id="KAK9804215.1"/>
    </source>
</evidence>
<dbReference type="Gene3D" id="1.25.40.10">
    <property type="entry name" value="Tetratricopeptide repeat domain"/>
    <property type="match status" value="3"/>
</dbReference>
<feature type="region of interest" description="Disordered" evidence="2">
    <location>
        <begin position="79"/>
        <end position="104"/>
    </location>
</feature>
<feature type="compositionally biased region" description="Basic and acidic residues" evidence="2">
    <location>
        <begin position="207"/>
        <end position="221"/>
    </location>
</feature>
<feature type="region of interest" description="Disordered" evidence="2">
    <location>
        <begin position="359"/>
        <end position="393"/>
    </location>
</feature>
<keyword evidence="4" id="KW-1185">Reference proteome</keyword>
<dbReference type="Proteomes" id="UP001489004">
    <property type="component" value="Unassembled WGS sequence"/>
</dbReference>